<dbReference type="EC" id="1.-.-.-" evidence="3"/>
<evidence type="ECO:0000313" key="4">
    <source>
        <dbReference type="Proteomes" id="UP001160625"/>
    </source>
</evidence>
<proteinExistence type="inferred from homology"/>
<comment type="caution">
    <text evidence="3">The sequence shown here is derived from an EMBL/GenBank/DDBJ whole genome shotgun (WGS) entry which is preliminary data.</text>
</comment>
<protein>
    <submittedName>
        <fullName evidence="3">SDR family oxidoreductase</fullName>
        <ecNumber evidence="3">1.-.-.-</ecNumber>
    </submittedName>
</protein>
<sequence length="229" mass="23604">MFGATGAIGGTVVDHATRAGWAVTAVTRGAIPAEAGSAEWLRYDPIDDADGVALDGLAPFDAVCWAQGANLADSLKDFDMARHVALYQANCLTVMASAAALLRRGLLCAKGARLAIVSSIWQERARQDKFSYAVTKAAVGGIVRAASVDLGSDGHLVNGVLPGVLDTPMTRANLSADQIATVTGKSTLGRLPDLATLAETILFLCSPANNSITGQSIAVDLGMSNAHLL</sequence>
<dbReference type="InterPro" id="IPR036291">
    <property type="entry name" value="NAD(P)-bd_dom_sf"/>
</dbReference>
<name>A0ABT6N491_9SPHN</name>
<dbReference type="CDD" id="cd05233">
    <property type="entry name" value="SDR_c"/>
    <property type="match status" value="1"/>
</dbReference>
<dbReference type="Pfam" id="PF13561">
    <property type="entry name" value="adh_short_C2"/>
    <property type="match status" value="1"/>
</dbReference>
<keyword evidence="2 3" id="KW-0560">Oxidoreductase</keyword>
<dbReference type="SUPFAM" id="SSF51735">
    <property type="entry name" value="NAD(P)-binding Rossmann-fold domains"/>
    <property type="match status" value="1"/>
</dbReference>
<gene>
    <name evidence="3" type="ORF">QGN17_14425</name>
</gene>
<evidence type="ECO:0000256" key="2">
    <source>
        <dbReference type="ARBA" id="ARBA00023002"/>
    </source>
</evidence>
<dbReference type="Proteomes" id="UP001160625">
    <property type="component" value="Unassembled WGS sequence"/>
</dbReference>
<dbReference type="EMBL" id="JARYGZ010000002">
    <property type="protein sequence ID" value="MDH7639928.1"/>
    <property type="molecule type" value="Genomic_DNA"/>
</dbReference>
<comment type="similarity">
    <text evidence="1">Belongs to the short-chain dehydrogenases/reductases (SDR) family.</text>
</comment>
<evidence type="ECO:0000256" key="1">
    <source>
        <dbReference type="ARBA" id="ARBA00006484"/>
    </source>
</evidence>
<organism evidence="3 4">
    <name type="scientific">Sphingomonas oryzagri</name>
    <dbReference type="NCBI Taxonomy" id="3042314"/>
    <lineage>
        <taxon>Bacteria</taxon>
        <taxon>Pseudomonadati</taxon>
        <taxon>Pseudomonadota</taxon>
        <taxon>Alphaproteobacteria</taxon>
        <taxon>Sphingomonadales</taxon>
        <taxon>Sphingomonadaceae</taxon>
        <taxon>Sphingomonas</taxon>
    </lineage>
</organism>
<dbReference type="PANTHER" id="PTHR43477:SF1">
    <property type="entry name" value="DIHYDROANTICAPSIN 7-DEHYDROGENASE"/>
    <property type="match status" value="1"/>
</dbReference>
<dbReference type="InterPro" id="IPR020904">
    <property type="entry name" value="Sc_DH/Rdtase_CS"/>
</dbReference>
<dbReference type="RefSeq" id="WP_281045291.1">
    <property type="nucleotide sequence ID" value="NZ_JARYGZ010000002.1"/>
</dbReference>
<accession>A0ABT6N491</accession>
<dbReference type="GO" id="GO:0016491">
    <property type="term" value="F:oxidoreductase activity"/>
    <property type="evidence" value="ECO:0007669"/>
    <property type="project" value="UniProtKB-KW"/>
</dbReference>
<dbReference type="InterPro" id="IPR002347">
    <property type="entry name" value="SDR_fam"/>
</dbReference>
<keyword evidence="4" id="KW-1185">Reference proteome</keyword>
<dbReference type="Gene3D" id="3.40.50.720">
    <property type="entry name" value="NAD(P)-binding Rossmann-like Domain"/>
    <property type="match status" value="1"/>
</dbReference>
<dbReference type="PROSITE" id="PS00061">
    <property type="entry name" value="ADH_SHORT"/>
    <property type="match status" value="1"/>
</dbReference>
<evidence type="ECO:0000313" key="3">
    <source>
        <dbReference type="EMBL" id="MDH7639928.1"/>
    </source>
</evidence>
<dbReference type="PANTHER" id="PTHR43477">
    <property type="entry name" value="DIHYDROANTICAPSIN 7-DEHYDROGENASE"/>
    <property type="match status" value="1"/>
</dbReference>
<dbReference type="PRINTS" id="PR00081">
    <property type="entry name" value="GDHRDH"/>
</dbReference>
<dbReference type="InterPro" id="IPR051122">
    <property type="entry name" value="SDR_DHRS6-like"/>
</dbReference>
<reference evidence="3" key="1">
    <citation type="submission" date="2023-04" db="EMBL/GenBank/DDBJ databases">
        <title>Sphingomonas sp. MAHUQ-71 isolated from rice field.</title>
        <authorList>
            <person name="Huq M.A."/>
        </authorList>
    </citation>
    <scope>NUCLEOTIDE SEQUENCE</scope>
    <source>
        <strain evidence="3">MAHUQ-71</strain>
    </source>
</reference>